<dbReference type="EMBL" id="DVFU01000070">
    <property type="protein sequence ID" value="HIQ64829.1"/>
    <property type="molecule type" value="Genomic_DNA"/>
</dbReference>
<accession>A0A9D0YZB7</accession>
<dbReference type="SUPFAM" id="SSF52540">
    <property type="entry name" value="P-loop containing nucleoside triphosphate hydrolases"/>
    <property type="match status" value="1"/>
</dbReference>
<gene>
    <name evidence="6" type="ORF">IAC85_03730</name>
</gene>
<comment type="similarity">
    <text evidence="1">Belongs to the thymidylate kinase family.</text>
</comment>
<reference evidence="6" key="1">
    <citation type="submission" date="2020-10" db="EMBL/GenBank/DDBJ databases">
        <authorList>
            <person name="Gilroy R."/>
        </authorList>
    </citation>
    <scope>NUCLEOTIDE SEQUENCE</scope>
    <source>
        <strain evidence="6">CHK165-10780</strain>
    </source>
</reference>
<dbReference type="Pfam" id="PF02223">
    <property type="entry name" value="Thymidylate_kin"/>
    <property type="match status" value="1"/>
</dbReference>
<dbReference type="InterPro" id="IPR027417">
    <property type="entry name" value="P-loop_NTPase"/>
</dbReference>
<keyword evidence="6" id="KW-0808">Transferase</keyword>
<dbReference type="GO" id="GO:0006233">
    <property type="term" value="P:dTDP biosynthetic process"/>
    <property type="evidence" value="ECO:0007669"/>
    <property type="project" value="TreeGrafter"/>
</dbReference>
<feature type="domain" description="Thymidylate kinase-like" evidence="5">
    <location>
        <begin position="9"/>
        <end position="215"/>
    </location>
</feature>
<dbReference type="AlphaFoldDB" id="A0A9D0YZB7"/>
<keyword evidence="3" id="KW-0547">Nucleotide-binding</keyword>
<proteinExistence type="inferred from homology"/>
<dbReference type="GO" id="GO:0004798">
    <property type="term" value="F:dTMP kinase activity"/>
    <property type="evidence" value="ECO:0007669"/>
    <property type="project" value="TreeGrafter"/>
</dbReference>
<dbReference type="PANTHER" id="PTHR10344:SF4">
    <property type="entry name" value="UMP-CMP KINASE 2, MITOCHONDRIAL"/>
    <property type="match status" value="1"/>
</dbReference>
<dbReference type="GO" id="GO:0006235">
    <property type="term" value="P:dTTP biosynthetic process"/>
    <property type="evidence" value="ECO:0007669"/>
    <property type="project" value="TreeGrafter"/>
</dbReference>
<evidence type="ECO:0000259" key="5">
    <source>
        <dbReference type="Pfam" id="PF02223"/>
    </source>
</evidence>
<reference evidence="6" key="2">
    <citation type="journal article" date="2021" name="PeerJ">
        <title>Extensive microbial diversity within the chicken gut microbiome revealed by metagenomics and culture.</title>
        <authorList>
            <person name="Gilroy R."/>
            <person name="Ravi A."/>
            <person name="Getino M."/>
            <person name="Pursley I."/>
            <person name="Horton D.L."/>
            <person name="Alikhan N.F."/>
            <person name="Baker D."/>
            <person name="Gharbi K."/>
            <person name="Hall N."/>
            <person name="Watson M."/>
            <person name="Adriaenssens E.M."/>
            <person name="Foster-Nyarko E."/>
            <person name="Jarju S."/>
            <person name="Secka A."/>
            <person name="Antonio M."/>
            <person name="Oren A."/>
            <person name="Chaudhuri R.R."/>
            <person name="La Ragione R."/>
            <person name="Hildebrand F."/>
            <person name="Pallen M.J."/>
        </authorList>
    </citation>
    <scope>NUCLEOTIDE SEQUENCE</scope>
    <source>
        <strain evidence="6">CHK165-10780</strain>
    </source>
</reference>
<dbReference type="CDD" id="cd01672">
    <property type="entry name" value="TMPK"/>
    <property type="match status" value="1"/>
</dbReference>
<evidence type="ECO:0000256" key="3">
    <source>
        <dbReference type="ARBA" id="ARBA00022741"/>
    </source>
</evidence>
<keyword evidence="4" id="KW-0067">ATP-binding</keyword>
<evidence type="ECO:0000313" key="7">
    <source>
        <dbReference type="Proteomes" id="UP000886725"/>
    </source>
</evidence>
<dbReference type="GO" id="GO:0005524">
    <property type="term" value="F:ATP binding"/>
    <property type="evidence" value="ECO:0007669"/>
    <property type="project" value="UniProtKB-KW"/>
</dbReference>
<dbReference type="GO" id="GO:0005829">
    <property type="term" value="C:cytosol"/>
    <property type="evidence" value="ECO:0007669"/>
    <property type="project" value="TreeGrafter"/>
</dbReference>
<protein>
    <recommendedName>
        <fullName evidence="2">Thymidylate kinase</fullName>
    </recommendedName>
</protein>
<evidence type="ECO:0000256" key="2">
    <source>
        <dbReference type="ARBA" id="ARBA00017144"/>
    </source>
</evidence>
<dbReference type="GO" id="GO:0006227">
    <property type="term" value="P:dUDP biosynthetic process"/>
    <property type="evidence" value="ECO:0007669"/>
    <property type="project" value="TreeGrafter"/>
</dbReference>
<name>A0A9D0YZB7_9FIRM</name>
<dbReference type="Proteomes" id="UP000886725">
    <property type="component" value="Unassembled WGS sequence"/>
</dbReference>
<keyword evidence="6" id="KW-0418">Kinase</keyword>
<evidence type="ECO:0000256" key="1">
    <source>
        <dbReference type="ARBA" id="ARBA00009776"/>
    </source>
</evidence>
<evidence type="ECO:0000256" key="4">
    <source>
        <dbReference type="ARBA" id="ARBA00022840"/>
    </source>
</evidence>
<comment type="caution">
    <text evidence="6">The sequence shown here is derived from an EMBL/GenBank/DDBJ whole genome shotgun (WGS) entry which is preliminary data.</text>
</comment>
<dbReference type="InterPro" id="IPR039430">
    <property type="entry name" value="Thymidylate_kin-like_dom"/>
</dbReference>
<sequence>MNQGRLIVIEGACDGVGKTTQFRLLKENLIKDGEQVITHHFPTYGTKQGALVEEYLRGSYGTIHNLSPYFINSLYAVDRAVTWHTELASEYQQGKTVLLDRYTTSSIIYQSAEIDNRREKEDFIHYVTDYEYHKNGIASPDETIFLWAPYDLITEIRNKRTANEGISKDIHERDDEFMRKVYDSAMYVADYLSWHKVQCNDGAKMRPIEDIQEEIHQYVKKK</sequence>
<dbReference type="PANTHER" id="PTHR10344">
    <property type="entry name" value="THYMIDYLATE KINASE"/>
    <property type="match status" value="1"/>
</dbReference>
<dbReference type="Gene3D" id="3.40.50.300">
    <property type="entry name" value="P-loop containing nucleotide triphosphate hydrolases"/>
    <property type="match status" value="1"/>
</dbReference>
<evidence type="ECO:0000313" key="6">
    <source>
        <dbReference type="EMBL" id="HIQ64829.1"/>
    </source>
</evidence>
<organism evidence="6 7">
    <name type="scientific">Candidatus Faecenecus gallistercoris</name>
    <dbReference type="NCBI Taxonomy" id="2840793"/>
    <lineage>
        <taxon>Bacteria</taxon>
        <taxon>Bacillati</taxon>
        <taxon>Bacillota</taxon>
        <taxon>Bacillota incertae sedis</taxon>
        <taxon>Candidatus Faecenecus</taxon>
    </lineage>
</organism>